<evidence type="ECO:0000256" key="1">
    <source>
        <dbReference type="ARBA" id="ARBA00022679"/>
    </source>
</evidence>
<dbReference type="InterPro" id="IPR000182">
    <property type="entry name" value="GNAT_dom"/>
</dbReference>
<dbReference type="Pfam" id="PF08445">
    <property type="entry name" value="FR47"/>
    <property type="match status" value="1"/>
</dbReference>
<organism evidence="4 5">
    <name type="scientific">Hydrogenophaga aromaticivorans</name>
    <dbReference type="NCBI Taxonomy" id="2610898"/>
    <lineage>
        <taxon>Bacteria</taxon>
        <taxon>Pseudomonadati</taxon>
        <taxon>Pseudomonadota</taxon>
        <taxon>Betaproteobacteria</taxon>
        <taxon>Burkholderiales</taxon>
        <taxon>Comamonadaceae</taxon>
        <taxon>Hydrogenophaga</taxon>
    </lineage>
</organism>
<dbReference type="InterPro" id="IPR050680">
    <property type="entry name" value="YpeA/RimI_acetyltransf"/>
</dbReference>
<dbReference type="SUPFAM" id="SSF55729">
    <property type="entry name" value="Acyl-CoA N-acyltransferases (Nat)"/>
    <property type="match status" value="1"/>
</dbReference>
<dbReference type="AlphaFoldDB" id="A0A7Y8H212"/>
<dbReference type="PANTHER" id="PTHR43420">
    <property type="entry name" value="ACETYLTRANSFERASE"/>
    <property type="match status" value="1"/>
</dbReference>
<comment type="caution">
    <text evidence="4">The sequence shown here is derived from an EMBL/GenBank/DDBJ whole genome shotgun (WGS) entry which is preliminary data.</text>
</comment>
<reference evidence="4 5" key="1">
    <citation type="submission" date="2019-09" db="EMBL/GenBank/DDBJ databases">
        <title>Hydrogenophaga aromatica sp. nov., isolated from a para-xylene-degrading enrichment culture.</title>
        <authorList>
            <person name="Tancsics A."/>
            <person name="Banerjee S."/>
        </authorList>
    </citation>
    <scope>NUCLEOTIDE SEQUENCE [LARGE SCALE GENOMIC DNA]</scope>
    <source>
        <strain evidence="4 5">D2P1</strain>
    </source>
</reference>
<evidence type="ECO:0000259" key="3">
    <source>
        <dbReference type="PROSITE" id="PS51186"/>
    </source>
</evidence>
<dbReference type="Proteomes" id="UP000545507">
    <property type="component" value="Unassembled WGS sequence"/>
</dbReference>
<protein>
    <submittedName>
        <fullName evidence="4">GNAT family N-acetyltransferase</fullName>
    </submittedName>
</protein>
<name>A0A7Y8H212_9BURK</name>
<dbReference type="Gene3D" id="3.40.630.30">
    <property type="match status" value="1"/>
</dbReference>
<accession>A0A7Y8H212</accession>
<dbReference type="PANTHER" id="PTHR43420:SF3">
    <property type="entry name" value="N-ACETYLTRANSFERASE DOMAIN-CONTAINING PROTEIN"/>
    <property type="match status" value="1"/>
</dbReference>
<proteinExistence type="predicted"/>
<feature type="domain" description="N-acetyltransferase" evidence="3">
    <location>
        <begin position="100"/>
        <end position="227"/>
    </location>
</feature>
<evidence type="ECO:0000313" key="5">
    <source>
        <dbReference type="Proteomes" id="UP000545507"/>
    </source>
</evidence>
<evidence type="ECO:0000313" key="4">
    <source>
        <dbReference type="EMBL" id="NWF48656.1"/>
    </source>
</evidence>
<dbReference type="EMBL" id="VYGV01000028">
    <property type="protein sequence ID" value="NWF48656.1"/>
    <property type="molecule type" value="Genomic_DNA"/>
</dbReference>
<dbReference type="InterPro" id="IPR013653">
    <property type="entry name" value="GCN5-like_dom"/>
</dbReference>
<dbReference type="CDD" id="cd04301">
    <property type="entry name" value="NAT_SF"/>
    <property type="match status" value="1"/>
</dbReference>
<evidence type="ECO:0000256" key="2">
    <source>
        <dbReference type="ARBA" id="ARBA00023315"/>
    </source>
</evidence>
<dbReference type="PROSITE" id="PS51186">
    <property type="entry name" value="GNAT"/>
    <property type="match status" value="1"/>
</dbReference>
<sequence length="227" mass="24929">MTAVHLLDNIFWHALTGPQAHWAVGSGGARRYAPGFSPIVGFANPQRPDFDALTPHCGPDEHFYCAGWSGPAPAGWVVEAESTMHKMVWAGEAPVQDEAPDVRPMGPEHLDQVLALADLTRPGPFGPRTIELGEYFGLFDGERLMAMAGERSFAETLREVSGVCTHPDFQGRGLARRLMLKLIARQLARGETPFLHVMSDNTGALGLYQRMGFRTHRESVVRVISRA</sequence>
<keyword evidence="5" id="KW-1185">Reference proteome</keyword>
<dbReference type="GO" id="GO:0016747">
    <property type="term" value="F:acyltransferase activity, transferring groups other than amino-acyl groups"/>
    <property type="evidence" value="ECO:0007669"/>
    <property type="project" value="InterPro"/>
</dbReference>
<gene>
    <name evidence="4" type="ORF">F3K02_25845</name>
</gene>
<keyword evidence="2" id="KW-0012">Acyltransferase</keyword>
<keyword evidence="1 4" id="KW-0808">Transferase</keyword>
<dbReference type="InterPro" id="IPR016181">
    <property type="entry name" value="Acyl_CoA_acyltransferase"/>
</dbReference>